<keyword evidence="2" id="KW-0472">Membrane</keyword>
<keyword evidence="2" id="KW-0812">Transmembrane</keyword>
<gene>
    <name evidence="3" type="ORF">ABZ921_37395</name>
</gene>
<feature type="compositionally biased region" description="Basic and acidic residues" evidence="1">
    <location>
        <begin position="250"/>
        <end position="259"/>
    </location>
</feature>
<dbReference type="Proteomes" id="UP001551176">
    <property type="component" value="Unassembled WGS sequence"/>
</dbReference>
<evidence type="ECO:0008006" key="5">
    <source>
        <dbReference type="Google" id="ProtNLM"/>
    </source>
</evidence>
<accession>A0ABV3C142</accession>
<evidence type="ECO:0000313" key="3">
    <source>
        <dbReference type="EMBL" id="MEU6826322.1"/>
    </source>
</evidence>
<reference evidence="3 4" key="1">
    <citation type="submission" date="2024-06" db="EMBL/GenBank/DDBJ databases">
        <title>The Natural Products Discovery Center: Release of the First 8490 Sequenced Strains for Exploring Actinobacteria Biosynthetic Diversity.</title>
        <authorList>
            <person name="Kalkreuter E."/>
            <person name="Kautsar S.A."/>
            <person name="Yang D."/>
            <person name="Bader C.D."/>
            <person name="Teijaro C.N."/>
            <person name="Fluegel L."/>
            <person name="Davis C.M."/>
            <person name="Simpson J.R."/>
            <person name="Lauterbach L."/>
            <person name="Steele A.D."/>
            <person name="Gui C."/>
            <person name="Meng S."/>
            <person name="Li G."/>
            <person name="Viehrig K."/>
            <person name="Ye F."/>
            <person name="Su P."/>
            <person name="Kiefer A.F."/>
            <person name="Nichols A."/>
            <person name="Cepeda A.J."/>
            <person name="Yan W."/>
            <person name="Fan B."/>
            <person name="Jiang Y."/>
            <person name="Adhikari A."/>
            <person name="Zheng C.-J."/>
            <person name="Schuster L."/>
            <person name="Cowan T.M."/>
            <person name="Smanski M.J."/>
            <person name="Chevrette M.G."/>
            <person name="De Carvalho L.P.S."/>
            <person name="Shen B."/>
        </authorList>
    </citation>
    <scope>NUCLEOTIDE SEQUENCE [LARGE SCALE GENOMIC DNA]</scope>
    <source>
        <strain evidence="3 4">NPDC046838</strain>
    </source>
</reference>
<evidence type="ECO:0000313" key="4">
    <source>
        <dbReference type="Proteomes" id="UP001551176"/>
    </source>
</evidence>
<dbReference type="EMBL" id="JBEYXV010000026">
    <property type="protein sequence ID" value="MEU6826322.1"/>
    <property type="molecule type" value="Genomic_DNA"/>
</dbReference>
<sequence>MLHEWRNVVAGPCRKLWERGPLGVSLAVLATVAVIGLHEFQQTASGAGVVRVLSEVRADQPVWLSLLRTPVSVFVPAADLPAWGGLPRLFLAFALAELAFGRVRTLVVAYAVTLAGTLGARVMIALGPDRLGLPAEAAHTVDTGASAAIVGLFAYTAVALRAPLLFLAAVVSTVAGSIAEPNLAGREHLVAVTVAMILAVVLHGRRGATATPPASAAHDTPPCQYPLTESDGVDQEVGHDGSRRGRPTGRRGDRSDPDR</sequence>
<protein>
    <recommendedName>
        <fullName evidence="5">Integral membrane protein</fullName>
    </recommendedName>
</protein>
<feature type="transmembrane region" description="Helical" evidence="2">
    <location>
        <begin position="147"/>
        <end position="176"/>
    </location>
</feature>
<keyword evidence="4" id="KW-1185">Reference proteome</keyword>
<feature type="transmembrane region" description="Helical" evidence="2">
    <location>
        <begin position="107"/>
        <end position="127"/>
    </location>
</feature>
<keyword evidence="2" id="KW-1133">Transmembrane helix</keyword>
<feature type="region of interest" description="Disordered" evidence="1">
    <location>
        <begin position="209"/>
        <end position="259"/>
    </location>
</feature>
<evidence type="ECO:0000256" key="2">
    <source>
        <dbReference type="SAM" id="Phobius"/>
    </source>
</evidence>
<proteinExistence type="predicted"/>
<evidence type="ECO:0000256" key="1">
    <source>
        <dbReference type="SAM" id="MobiDB-lite"/>
    </source>
</evidence>
<dbReference type="RefSeq" id="WP_359357427.1">
    <property type="nucleotide sequence ID" value="NZ_JBEYXV010000026.1"/>
</dbReference>
<name>A0ABV3C142_9ACTN</name>
<comment type="caution">
    <text evidence="3">The sequence shown here is derived from an EMBL/GenBank/DDBJ whole genome shotgun (WGS) entry which is preliminary data.</text>
</comment>
<organism evidence="3 4">
    <name type="scientific">Streptomyces atriruber</name>
    <dbReference type="NCBI Taxonomy" id="545121"/>
    <lineage>
        <taxon>Bacteria</taxon>
        <taxon>Bacillati</taxon>
        <taxon>Actinomycetota</taxon>
        <taxon>Actinomycetes</taxon>
        <taxon>Kitasatosporales</taxon>
        <taxon>Streptomycetaceae</taxon>
        <taxon>Streptomyces</taxon>
    </lineage>
</organism>